<feature type="compositionally biased region" description="Low complexity" evidence="4">
    <location>
        <begin position="12"/>
        <end position="21"/>
    </location>
</feature>
<dbReference type="SUPFAM" id="SSF48264">
    <property type="entry name" value="Cytochrome P450"/>
    <property type="match status" value="1"/>
</dbReference>
<comment type="caution">
    <text evidence="5">The sequence shown here is derived from an EMBL/GenBank/DDBJ whole genome shotgun (WGS) entry which is preliminary data.</text>
</comment>
<dbReference type="PRINTS" id="PR00359">
    <property type="entry name" value="BP450"/>
</dbReference>
<dbReference type="PROSITE" id="PS00086">
    <property type="entry name" value="CYTOCHROME_P450"/>
    <property type="match status" value="1"/>
</dbReference>
<comment type="cofactor">
    <cofactor evidence="1">
        <name>heme</name>
        <dbReference type="ChEBI" id="CHEBI:30413"/>
    </cofactor>
</comment>
<evidence type="ECO:0000256" key="1">
    <source>
        <dbReference type="ARBA" id="ARBA00001971"/>
    </source>
</evidence>
<dbReference type="InterPro" id="IPR001128">
    <property type="entry name" value="Cyt_P450"/>
</dbReference>
<keyword evidence="3" id="KW-0560">Oxidoreductase</keyword>
<gene>
    <name evidence="5" type="ORF">JF539_04520</name>
</gene>
<dbReference type="GO" id="GO:0004497">
    <property type="term" value="F:monooxygenase activity"/>
    <property type="evidence" value="ECO:0007669"/>
    <property type="project" value="UniProtKB-KW"/>
</dbReference>
<accession>A0A939EBA9</accession>
<keyword evidence="3" id="KW-0503">Monooxygenase</keyword>
<dbReference type="PANTHER" id="PTHR46696">
    <property type="entry name" value="P450, PUTATIVE (EUROFUNG)-RELATED"/>
    <property type="match status" value="1"/>
</dbReference>
<dbReference type="Proteomes" id="UP000664096">
    <property type="component" value="Unassembled WGS sequence"/>
</dbReference>
<dbReference type="GO" id="GO:0016705">
    <property type="term" value="F:oxidoreductase activity, acting on paired donors, with incorporation or reduction of molecular oxygen"/>
    <property type="evidence" value="ECO:0007669"/>
    <property type="project" value="InterPro"/>
</dbReference>
<dbReference type="Pfam" id="PF00067">
    <property type="entry name" value="p450"/>
    <property type="match status" value="1"/>
</dbReference>
<keyword evidence="3" id="KW-0408">Iron</keyword>
<dbReference type="InterPro" id="IPR002397">
    <property type="entry name" value="Cyt_P450_B"/>
</dbReference>
<dbReference type="InterPro" id="IPR017972">
    <property type="entry name" value="Cyt_P450_CS"/>
</dbReference>
<keyword evidence="3" id="KW-0349">Heme</keyword>
<evidence type="ECO:0000256" key="2">
    <source>
        <dbReference type="ARBA" id="ARBA00010617"/>
    </source>
</evidence>
<dbReference type="GO" id="GO:0020037">
    <property type="term" value="F:heme binding"/>
    <property type="evidence" value="ECO:0007669"/>
    <property type="project" value="InterPro"/>
</dbReference>
<evidence type="ECO:0000313" key="6">
    <source>
        <dbReference type="Proteomes" id="UP000664096"/>
    </source>
</evidence>
<comment type="similarity">
    <text evidence="2 3">Belongs to the cytochrome P450 family.</text>
</comment>
<proteinExistence type="inferred from homology"/>
<dbReference type="InterPro" id="IPR036396">
    <property type="entry name" value="Cyt_P450_sf"/>
</dbReference>
<keyword evidence="3" id="KW-0479">Metal-binding</keyword>
<evidence type="ECO:0000313" key="5">
    <source>
        <dbReference type="EMBL" id="MBN9669591.1"/>
    </source>
</evidence>
<organism evidence="5 6">
    <name type="scientific">Roseibium aggregatum</name>
    <dbReference type="NCBI Taxonomy" id="187304"/>
    <lineage>
        <taxon>Bacteria</taxon>
        <taxon>Pseudomonadati</taxon>
        <taxon>Pseudomonadota</taxon>
        <taxon>Alphaproteobacteria</taxon>
        <taxon>Hyphomicrobiales</taxon>
        <taxon>Stappiaceae</taxon>
        <taxon>Roseibium</taxon>
    </lineage>
</organism>
<feature type="region of interest" description="Disordered" evidence="4">
    <location>
        <begin position="1"/>
        <end position="21"/>
    </location>
</feature>
<protein>
    <submittedName>
        <fullName evidence="5">Cytochrome P450</fullName>
    </submittedName>
</protein>
<reference evidence="5" key="1">
    <citation type="submission" date="2020-12" db="EMBL/GenBank/DDBJ databases">
        <title>Oil enriched cultivation method for isolating marine PHA-producing bacteria.</title>
        <authorList>
            <person name="Zheng W."/>
            <person name="Yu S."/>
            <person name="Huang Y."/>
        </authorList>
    </citation>
    <scope>NUCLEOTIDE SEQUENCE</scope>
    <source>
        <strain evidence="5">SY-2-12</strain>
    </source>
</reference>
<dbReference type="GO" id="GO:0005506">
    <property type="term" value="F:iron ion binding"/>
    <property type="evidence" value="ECO:0007669"/>
    <property type="project" value="InterPro"/>
</dbReference>
<dbReference type="EMBL" id="JAEKJZ010000001">
    <property type="protein sequence ID" value="MBN9669591.1"/>
    <property type="molecule type" value="Genomic_DNA"/>
</dbReference>
<dbReference type="PANTHER" id="PTHR46696:SF1">
    <property type="entry name" value="CYTOCHROME P450 YJIB-RELATED"/>
    <property type="match status" value="1"/>
</dbReference>
<dbReference type="Gene3D" id="1.10.630.10">
    <property type="entry name" value="Cytochrome P450"/>
    <property type="match status" value="1"/>
</dbReference>
<sequence length="433" mass="48488">MSDAQMENAPSTETVAPPREAAAVPPTFDIDWWTTLMDPEFLKNPYPELKRIRELAPVHFDPGSGIYFVLGHKEFGLMAKTASMGRDTTYWANGWSSEENKANDPETYELFVDFQPQMINANPPDHRRMRGVFDKAFRPRDMMRYLPMIEDECRKLVETLPVGTPFNYMDAFGNPLPNRISLKLFDIPEEMEAPIGKWITDLSWLGNIVMTPEQKRNAKQSNLEFKQFVKEHLERLRANPGDGFIGMALAAAQDGTMDEEETLNNVVMLIAGSKTSLTLLGNGLLTLLKHPDQFEKLRADRSLMPRAIEEMLRFESGSAIIPRAGVEDFQCGDVTIPAGSLAIGLVGAINRDPARFDDPDTFDITRKPNHHSAFGGGPHICIGKALARMTTEVAFNALMDRFSGIELAGEAEWWTDRSDQRGLSTLPLKLTPA</sequence>
<evidence type="ECO:0000256" key="3">
    <source>
        <dbReference type="RuleBase" id="RU000461"/>
    </source>
</evidence>
<evidence type="ECO:0000256" key="4">
    <source>
        <dbReference type="SAM" id="MobiDB-lite"/>
    </source>
</evidence>
<dbReference type="AlphaFoldDB" id="A0A939EBA9"/>
<name>A0A939EBA9_9HYPH</name>
<dbReference type="RefSeq" id="WP_207139142.1">
    <property type="nucleotide sequence ID" value="NZ_JAEKJZ010000001.1"/>
</dbReference>